<reference evidence="1" key="1">
    <citation type="submission" date="2022-08" db="EMBL/GenBank/DDBJ databases">
        <authorList>
            <person name="Gutierrez-Valencia J."/>
        </authorList>
    </citation>
    <scope>NUCLEOTIDE SEQUENCE</scope>
</reference>
<organism evidence="1 2">
    <name type="scientific">Linum tenue</name>
    <dbReference type="NCBI Taxonomy" id="586396"/>
    <lineage>
        <taxon>Eukaryota</taxon>
        <taxon>Viridiplantae</taxon>
        <taxon>Streptophyta</taxon>
        <taxon>Embryophyta</taxon>
        <taxon>Tracheophyta</taxon>
        <taxon>Spermatophyta</taxon>
        <taxon>Magnoliopsida</taxon>
        <taxon>eudicotyledons</taxon>
        <taxon>Gunneridae</taxon>
        <taxon>Pentapetalae</taxon>
        <taxon>rosids</taxon>
        <taxon>fabids</taxon>
        <taxon>Malpighiales</taxon>
        <taxon>Linaceae</taxon>
        <taxon>Linum</taxon>
    </lineage>
</organism>
<feature type="non-terminal residue" evidence="1">
    <location>
        <position position="1"/>
    </location>
</feature>
<dbReference type="Proteomes" id="UP001154282">
    <property type="component" value="Unassembled WGS sequence"/>
</dbReference>
<protein>
    <submittedName>
        <fullName evidence="1">Uncharacterized protein</fullName>
    </submittedName>
</protein>
<dbReference type="AlphaFoldDB" id="A0AAV0QHA0"/>
<name>A0AAV0QHA0_9ROSI</name>
<dbReference type="EMBL" id="CAMGYJ010000009">
    <property type="protein sequence ID" value="CAI0544474.1"/>
    <property type="molecule type" value="Genomic_DNA"/>
</dbReference>
<evidence type="ECO:0000313" key="2">
    <source>
        <dbReference type="Proteomes" id="UP001154282"/>
    </source>
</evidence>
<evidence type="ECO:0000313" key="1">
    <source>
        <dbReference type="EMBL" id="CAI0544474.1"/>
    </source>
</evidence>
<gene>
    <name evidence="1" type="ORF">LITE_LOCUS43199</name>
</gene>
<sequence>NCLGFILTRGIVILRSSSSGIAAGQKVYESVFGYLSTSLCLALVLVIHHVGESYCG</sequence>
<comment type="caution">
    <text evidence="1">The sequence shown here is derived from an EMBL/GenBank/DDBJ whole genome shotgun (WGS) entry which is preliminary data.</text>
</comment>
<accession>A0AAV0QHA0</accession>
<keyword evidence="2" id="KW-1185">Reference proteome</keyword>
<proteinExistence type="predicted"/>